<dbReference type="eggNOG" id="COG1403">
    <property type="taxonomic scope" value="Bacteria"/>
</dbReference>
<keyword evidence="3" id="KW-0255">Endonuclease</keyword>
<evidence type="ECO:0000256" key="1">
    <source>
        <dbReference type="SAM" id="MobiDB-lite"/>
    </source>
</evidence>
<dbReference type="Proteomes" id="UP000029734">
    <property type="component" value="Unassembled WGS sequence"/>
</dbReference>
<comment type="caution">
    <text evidence="3">The sequence shown here is derived from an EMBL/GenBank/DDBJ whole genome shotgun (WGS) entry which is preliminary data.</text>
</comment>
<dbReference type="Pfam" id="PF14279">
    <property type="entry name" value="HNH_5"/>
    <property type="match status" value="1"/>
</dbReference>
<dbReference type="GO" id="GO:0004519">
    <property type="term" value="F:endonuclease activity"/>
    <property type="evidence" value="ECO:0007669"/>
    <property type="project" value="UniProtKB-KW"/>
</dbReference>
<keyword evidence="3" id="KW-0540">Nuclease</keyword>
<feature type="compositionally biased region" description="Basic residues" evidence="1">
    <location>
        <begin position="74"/>
        <end position="84"/>
    </location>
</feature>
<keyword evidence="3" id="KW-0378">Hydrolase</keyword>
<dbReference type="SMART" id="SM00507">
    <property type="entry name" value="HNHc"/>
    <property type="match status" value="1"/>
</dbReference>
<dbReference type="EMBL" id="JQCR01000002">
    <property type="protein sequence ID" value="KGE19607.1"/>
    <property type="molecule type" value="Genomic_DNA"/>
</dbReference>
<reference evidence="3 4" key="2">
    <citation type="submission" date="2014-10" db="EMBL/GenBank/DDBJ databases">
        <title>Comparative genomics of the Paenibacillus odorifer group.</title>
        <authorList>
            <person name="Tsai Y.-C."/>
            <person name="Martin N."/>
            <person name="Korlach J."/>
            <person name="Wiedmann M."/>
        </authorList>
    </citation>
    <scope>NUCLEOTIDE SEQUENCE [LARGE SCALE GENOMIC DNA]</scope>
    <source>
        <strain evidence="3 4">DSM 18334</strain>
    </source>
</reference>
<dbReference type="STRING" id="268407.PWYN_09850"/>
<dbReference type="InterPro" id="IPR029471">
    <property type="entry name" value="HNH_5"/>
</dbReference>
<dbReference type="Gene3D" id="1.10.30.50">
    <property type="match status" value="1"/>
</dbReference>
<proteinExistence type="predicted"/>
<evidence type="ECO:0000259" key="2">
    <source>
        <dbReference type="SMART" id="SM00507"/>
    </source>
</evidence>
<dbReference type="InterPro" id="IPR052892">
    <property type="entry name" value="NA-targeting_endonuclease"/>
</dbReference>
<accession>A0A098MDG8</accession>
<reference evidence="3 4" key="1">
    <citation type="submission" date="2014-08" db="EMBL/GenBank/DDBJ databases">
        <authorList>
            <person name="den Bakker H.C."/>
        </authorList>
    </citation>
    <scope>NUCLEOTIDE SEQUENCE [LARGE SCALE GENOMIC DNA]</scope>
    <source>
        <strain evidence="3 4">DSM 18334</strain>
    </source>
</reference>
<protein>
    <submittedName>
        <fullName evidence="3">Restriction endonuclease</fullName>
    </submittedName>
</protein>
<feature type="compositionally biased region" description="Basic and acidic residues" evidence="1">
    <location>
        <begin position="42"/>
        <end position="56"/>
    </location>
</feature>
<dbReference type="CDD" id="cd00085">
    <property type="entry name" value="HNHc"/>
    <property type="match status" value="1"/>
</dbReference>
<feature type="domain" description="HNH nuclease" evidence="2">
    <location>
        <begin position="207"/>
        <end position="256"/>
    </location>
</feature>
<dbReference type="PANTHER" id="PTHR33877:SF1">
    <property type="entry name" value="TYPE IV METHYL-DIRECTED RESTRICTION ENZYME ECOKMCRA"/>
    <property type="match status" value="1"/>
</dbReference>
<feature type="compositionally biased region" description="Basic residues" evidence="1">
    <location>
        <begin position="29"/>
        <end position="38"/>
    </location>
</feature>
<dbReference type="AlphaFoldDB" id="A0A098MDG8"/>
<dbReference type="OrthoDB" id="9802901at2"/>
<evidence type="ECO:0000313" key="4">
    <source>
        <dbReference type="Proteomes" id="UP000029734"/>
    </source>
</evidence>
<dbReference type="InterPro" id="IPR003615">
    <property type="entry name" value="HNH_nuc"/>
</dbReference>
<organism evidence="3 4">
    <name type="scientific">Paenibacillus wynnii</name>
    <dbReference type="NCBI Taxonomy" id="268407"/>
    <lineage>
        <taxon>Bacteria</taxon>
        <taxon>Bacillati</taxon>
        <taxon>Bacillota</taxon>
        <taxon>Bacilli</taxon>
        <taxon>Bacillales</taxon>
        <taxon>Paenibacillaceae</taxon>
        <taxon>Paenibacillus</taxon>
    </lineage>
</organism>
<gene>
    <name evidence="3" type="ORF">PWYN_09850</name>
</gene>
<feature type="region of interest" description="Disordered" evidence="1">
    <location>
        <begin position="27"/>
        <end position="88"/>
    </location>
</feature>
<evidence type="ECO:0000313" key="3">
    <source>
        <dbReference type="EMBL" id="KGE19607.1"/>
    </source>
</evidence>
<name>A0A098MDG8_9BACL</name>
<dbReference type="PANTHER" id="PTHR33877">
    <property type="entry name" value="SLL1193 PROTEIN"/>
    <property type="match status" value="1"/>
</dbReference>
<keyword evidence="4" id="KW-1185">Reference proteome</keyword>
<sequence>MLMTDTYPLSSKICAYCLQDKPLSEFRRRTGKRSKGQSRRGACRDCRKQREVESRKMLPVPSSLILEAPPAAKPKPRSSPRRLRSGTAVPVLPELQTISVGIRELSTPVQSLPEPDRSLTSVSTIAMRHGAEQRRPHVYPRGPKPDPQDFTALIPSAQGMILMRGHSDKGRRWHQEIDLELAVILVKEQAAVVVNRRTIRRLFSNRDFRRYILTRDRYTCYFCGLYGDTIDHLLPRAKGGHTTPVNCVCACNLCNQTKADQYVEEFMGR</sequence>